<protein>
    <recommendedName>
        <fullName evidence="2">DUF4136 domain-containing protein</fullName>
    </recommendedName>
</protein>
<organism evidence="3 4">
    <name type="scientific">Diaphorobacter aerolatus</name>
    <dbReference type="NCBI Taxonomy" id="1288495"/>
    <lineage>
        <taxon>Bacteria</taxon>
        <taxon>Pseudomonadati</taxon>
        <taxon>Pseudomonadota</taxon>
        <taxon>Betaproteobacteria</taxon>
        <taxon>Burkholderiales</taxon>
        <taxon>Comamonadaceae</taxon>
        <taxon>Diaphorobacter</taxon>
    </lineage>
</organism>
<keyword evidence="4" id="KW-1185">Reference proteome</keyword>
<feature type="compositionally biased region" description="Low complexity" evidence="1">
    <location>
        <begin position="218"/>
        <end position="230"/>
    </location>
</feature>
<dbReference type="InterPro" id="IPR025411">
    <property type="entry name" value="DUF4136"/>
</dbReference>
<accession>A0A7H0GP02</accession>
<reference evidence="3 4" key="1">
    <citation type="submission" date="2020-08" db="EMBL/GenBank/DDBJ databases">
        <title>Genome sequence of Diaphorobacter aerolatus KACC 16536T.</title>
        <authorList>
            <person name="Hyun D.-W."/>
            <person name="Bae J.-W."/>
        </authorList>
    </citation>
    <scope>NUCLEOTIDE SEQUENCE [LARGE SCALE GENOMIC DNA]</scope>
    <source>
        <strain evidence="3 4">KACC 16536</strain>
    </source>
</reference>
<proteinExistence type="predicted"/>
<dbReference type="AlphaFoldDB" id="A0A7H0GP02"/>
<dbReference type="Pfam" id="PF13590">
    <property type="entry name" value="DUF4136"/>
    <property type="match status" value="1"/>
</dbReference>
<name>A0A7H0GP02_9BURK</name>
<dbReference type="RefSeq" id="WP_187725558.1">
    <property type="nucleotide sequence ID" value="NZ_CP060783.1"/>
</dbReference>
<feature type="domain" description="DUF4136" evidence="2">
    <location>
        <begin position="45"/>
        <end position="198"/>
    </location>
</feature>
<dbReference type="Proteomes" id="UP000516028">
    <property type="component" value="Chromosome"/>
</dbReference>
<dbReference type="EMBL" id="CP060783">
    <property type="protein sequence ID" value="QNP50018.1"/>
    <property type="molecule type" value="Genomic_DNA"/>
</dbReference>
<evidence type="ECO:0000256" key="1">
    <source>
        <dbReference type="SAM" id="MobiDB-lite"/>
    </source>
</evidence>
<dbReference type="PROSITE" id="PS51257">
    <property type="entry name" value="PROKAR_LIPOPROTEIN"/>
    <property type="match status" value="1"/>
</dbReference>
<evidence type="ECO:0000259" key="2">
    <source>
        <dbReference type="Pfam" id="PF13590"/>
    </source>
</evidence>
<dbReference type="KEGG" id="daer:H9K75_09305"/>
<feature type="region of interest" description="Disordered" evidence="1">
    <location>
        <begin position="217"/>
        <end position="239"/>
    </location>
</feature>
<gene>
    <name evidence="3" type="ORF">H9K75_09305</name>
</gene>
<evidence type="ECO:0000313" key="4">
    <source>
        <dbReference type="Proteomes" id="UP000516028"/>
    </source>
</evidence>
<sequence>MTYLLRRVRLSFFFGLFTALLLVGCSTTRQVESNVNSYSTLSALPSPPTYRLERLPSQAANAVRFDAIESQAQQALANFGLQRDDSNATLVLQLGAEAGFVPNPYWGPAYGYPYWGGAPFYGRMGFGFGRGGGWGVGMGGAWMMDTPTPLYHRKVSLILRDASTQKIVYETSAVYEDVWTDDPAIYGVLFNQALAGFPTPPQGTRVLRTLVDKQTTRPVPAAGSVSTSAPAPAPAPAAR</sequence>
<evidence type="ECO:0000313" key="3">
    <source>
        <dbReference type="EMBL" id="QNP50018.1"/>
    </source>
</evidence>